<keyword evidence="2" id="KW-0472">Membrane</keyword>
<name>A0A2T1GGU4_9CYAN</name>
<accession>A0A2T1GGU4</accession>
<reference evidence="3 4" key="1">
    <citation type="submission" date="2018-03" db="EMBL/GenBank/DDBJ databases">
        <title>The ancient ancestry and fast evolution of plastids.</title>
        <authorList>
            <person name="Moore K.R."/>
            <person name="Magnabosco C."/>
            <person name="Momper L."/>
            <person name="Gold D.A."/>
            <person name="Bosak T."/>
            <person name="Fournier G.P."/>
        </authorList>
    </citation>
    <scope>NUCLEOTIDE SEQUENCE [LARGE SCALE GENOMIC DNA]</scope>
    <source>
        <strain evidence="3 4">CCALA 037</strain>
    </source>
</reference>
<evidence type="ECO:0000256" key="2">
    <source>
        <dbReference type="SAM" id="Phobius"/>
    </source>
</evidence>
<feature type="coiled-coil region" evidence="1">
    <location>
        <begin position="692"/>
        <end position="719"/>
    </location>
</feature>
<dbReference type="EMBL" id="PVWO01000104">
    <property type="protein sequence ID" value="PSB56873.1"/>
    <property type="molecule type" value="Genomic_DNA"/>
</dbReference>
<sequence>MFSILELLPMFSDRSIELAQVPLDAEAYVAHSVYNTHLVVGLLAGIMMAFAFQLLLTNLSVALVATPGDVPVDIDGDDDDSLMDTVRGIETKVGIGVLVTATIALFAASYLAVKFSLVGDAFTGALIGVTIWATYFTVLVWLGSNAVGSLMGSIVSTATSGIQGLMGTATGAIGASVAKNQAISTAEDITAAVRRELTSGIDASSIQKTLQSSLSGLKVPDLDVDKIGSQFEQLIKNSDLKDFANSDLLKNIDRQTFVDLASSRTDLSKQDINKIADKLESIWKQQSQGGKTDVPSQLKSLLDTVSAENFNPDELTTQLQSIVKSSNLGGGNGGSLAERALEVGLSTLVGKVVQNANLSDVDVEKVATQVNKIKSAVLSGKTSGQESPDATATEETRPFSVIQADLQDYLLSAPAWKLSQANIKEEFKDVVFDPQADPAAIRQQLEPIDRNYFVQTLSMRDDLQSDSIEALANYFDEAKSEVLDSTRVPDSASVPALDLQAQAQELRTKVETYLRETNKEELNPDGIARDFQVLFEDPKAGIDALRDRLSQFDRDTLVQLLNQRQDLDEDQINKLIDRVESVRTSVLDAPRQATEQAKAQYEKTTAAIAEYLRKTNLEELDPDGIKRDLQTLLDDPKAGADALRERLAQVDRETLVKLLTQQGNLTEEQVNQSVDRLQSAITSIVKAPRRLASRAKKQAADFEANLENYLRNTNKEELNPDSIKRDLELLLKDPSAGFNSLGDRVSQFDRSTFVALLSQREDISEEEANRIAEQVESSYRNIVEQFQKIQQLAKSSVDKLFGNVRDYLNALDRPELNYEGIQADFSKLFDDPQAGFEALGDRLGDFDRDTLIAVLSSREDISQADAERIVSKIEETRDSVLQRAKTVQQEVKKRYKAVKRQAQKQAIETQKIAAGAAWWLFGTALSSLAASAIADAARELSAVPNNHQAAPAAIF</sequence>
<evidence type="ECO:0000313" key="4">
    <source>
        <dbReference type="Proteomes" id="UP000238937"/>
    </source>
</evidence>
<gene>
    <name evidence="3" type="ORF">C7B77_10365</name>
</gene>
<keyword evidence="1" id="KW-0175">Coiled coil</keyword>
<evidence type="ECO:0000256" key="1">
    <source>
        <dbReference type="SAM" id="Coils"/>
    </source>
</evidence>
<feature type="coiled-coil region" evidence="1">
    <location>
        <begin position="496"/>
        <end position="523"/>
    </location>
</feature>
<feature type="transmembrane region" description="Helical" evidence="2">
    <location>
        <begin position="125"/>
        <end position="143"/>
    </location>
</feature>
<feature type="transmembrane region" description="Helical" evidence="2">
    <location>
        <begin position="93"/>
        <end position="113"/>
    </location>
</feature>
<comment type="caution">
    <text evidence="3">The sequence shown here is derived from an EMBL/GenBank/DDBJ whole genome shotgun (WGS) entry which is preliminary data.</text>
</comment>
<protein>
    <submittedName>
        <fullName evidence="3">Uncharacterized protein</fullName>
    </submittedName>
</protein>
<dbReference type="AlphaFoldDB" id="A0A2T1GGU4"/>
<dbReference type="RefSeq" id="WP_106303794.1">
    <property type="nucleotide sequence ID" value="NZ_PVWO01000104.1"/>
</dbReference>
<keyword evidence="2" id="KW-0812">Transmembrane</keyword>
<organism evidence="3 4">
    <name type="scientific">Chamaesiphon polymorphus CCALA 037</name>
    <dbReference type="NCBI Taxonomy" id="2107692"/>
    <lineage>
        <taxon>Bacteria</taxon>
        <taxon>Bacillati</taxon>
        <taxon>Cyanobacteriota</taxon>
        <taxon>Cyanophyceae</taxon>
        <taxon>Gomontiellales</taxon>
        <taxon>Chamaesiphonaceae</taxon>
        <taxon>Chamaesiphon</taxon>
    </lineage>
</organism>
<dbReference type="OrthoDB" id="415154at2"/>
<evidence type="ECO:0000313" key="3">
    <source>
        <dbReference type="EMBL" id="PSB56873.1"/>
    </source>
</evidence>
<keyword evidence="2" id="KW-1133">Transmembrane helix</keyword>
<dbReference type="Proteomes" id="UP000238937">
    <property type="component" value="Unassembled WGS sequence"/>
</dbReference>
<proteinExistence type="predicted"/>
<feature type="transmembrane region" description="Helical" evidence="2">
    <location>
        <begin position="38"/>
        <end position="56"/>
    </location>
</feature>
<keyword evidence="4" id="KW-1185">Reference proteome</keyword>